<dbReference type="PROSITE" id="PS00211">
    <property type="entry name" value="ABC_TRANSPORTER_1"/>
    <property type="match status" value="1"/>
</dbReference>
<name>A0A9X2XU75_9BACT</name>
<comment type="caution">
    <text evidence="5">The sequence shown here is derived from an EMBL/GenBank/DDBJ whole genome shotgun (WGS) entry which is preliminary data.</text>
</comment>
<dbReference type="CDD" id="cd03228">
    <property type="entry name" value="ABCC_MRP_Like"/>
    <property type="match status" value="1"/>
</dbReference>
<accession>A0A9X2XU75</accession>
<dbReference type="InterPro" id="IPR017871">
    <property type="entry name" value="ABC_transporter-like_CS"/>
</dbReference>
<dbReference type="SMART" id="SM00382">
    <property type="entry name" value="AAA"/>
    <property type="match status" value="1"/>
</dbReference>
<dbReference type="PROSITE" id="PS50893">
    <property type="entry name" value="ABC_TRANSPORTER_2"/>
    <property type="match status" value="1"/>
</dbReference>
<organism evidence="5 6">
    <name type="scientific">Paraflavisolibacter caeni</name>
    <dbReference type="NCBI Taxonomy" id="2982496"/>
    <lineage>
        <taxon>Bacteria</taxon>
        <taxon>Pseudomonadati</taxon>
        <taxon>Bacteroidota</taxon>
        <taxon>Chitinophagia</taxon>
        <taxon>Chitinophagales</taxon>
        <taxon>Chitinophagaceae</taxon>
        <taxon>Paraflavisolibacter</taxon>
    </lineage>
</organism>
<dbReference type="InterPro" id="IPR003593">
    <property type="entry name" value="AAA+_ATPase"/>
</dbReference>
<feature type="domain" description="ABC transporter" evidence="4">
    <location>
        <begin position="88"/>
        <end position="303"/>
    </location>
</feature>
<keyword evidence="3" id="KW-1133">Transmembrane helix</keyword>
<evidence type="ECO:0000256" key="3">
    <source>
        <dbReference type="SAM" id="Phobius"/>
    </source>
</evidence>
<feature type="transmembrane region" description="Helical" evidence="3">
    <location>
        <begin position="34"/>
        <end position="52"/>
    </location>
</feature>
<dbReference type="Gene3D" id="3.40.50.300">
    <property type="entry name" value="P-loop containing nucleotide triphosphate hydrolases"/>
    <property type="match status" value="1"/>
</dbReference>
<sequence length="303" mass="33755">MQSFPTRLMEAFAVLGFFAMIVINQQIFNGTVSFVTIGAFMAAAYKVIPAIVKIFNSAGQVNAYAFTINDLSNDSHTVTKNRSPETGGEIEKICFKNVFFSYTRPVLKDFNFSFKRGDFIGISGVSGIGKTTLVNLLLGFLTPDSGEIIFNNTVTTSAIRKTFHKRISYAKQQSFLLYDSLLNNIVFEEAGYNERKFMKAVSAAGINKVENIHSFINVNEVSENGKNISGGQRQRIALARAFYKDFDLIILDEPCSELDKQSELKLLQNLQQLTKEGKIVLLITHNQNSLSFCNKIISMDEGA</sequence>
<dbReference type="GO" id="GO:0034040">
    <property type="term" value="F:ATPase-coupled lipid transmembrane transporter activity"/>
    <property type="evidence" value="ECO:0007669"/>
    <property type="project" value="TreeGrafter"/>
</dbReference>
<dbReference type="GO" id="GO:0005524">
    <property type="term" value="F:ATP binding"/>
    <property type="evidence" value="ECO:0007669"/>
    <property type="project" value="UniProtKB-KW"/>
</dbReference>
<reference evidence="5" key="2">
    <citation type="submission" date="2023-04" db="EMBL/GenBank/DDBJ databases">
        <title>Paracnuella aquatica gen. nov., sp. nov., a member of the family Chitinophagaceae isolated from a hot spring.</title>
        <authorList>
            <person name="Wang C."/>
        </authorList>
    </citation>
    <scope>NUCLEOTIDE SEQUENCE</scope>
    <source>
        <strain evidence="5">LB-8</strain>
    </source>
</reference>
<dbReference type="AlphaFoldDB" id="A0A9X2XU75"/>
<gene>
    <name evidence="5" type="ORF">OCK74_07570</name>
</gene>
<keyword evidence="3" id="KW-0472">Membrane</keyword>
<evidence type="ECO:0000256" key="1">
    <source>
        <dbReference type="ARBA" id="ARBA00022741"/>
    </source>
</evidence>
<evidence type="ECO:0000313" key="6">
    <source>
        <dbReference type="Proteomes" id="UP001155483"/>
    </source>
</evidence>
<dbReference type="PANTHER" id="PTHR24221:SF654">
    <property type="entry name" value="ATP-BINDING CASSETTE SUB-FAMILY B MEMBER 6"/>
    <property type="match status" value="1"/>
</dbReference>
<keyword evidence="1" id="KW-0547">Nucleotide-binding</keyword>
<dbReference type="Proteomes" id="UP001155483">
    <property type="component" value="Unassembled WGS sequence"/>
</dbReference>
<proteinExistence type="predicted"/>
<dbReference type="InterPro" id="IPR039421">
    <property type="entry name" value="Type_1_exporter"/>
</dbReference>
<dbReference type="InterPro" id="IPR003439">
    <property type="entry name" value="ABC_transporter-like_ATP-bd"/>
</dbReference>
<feature type="transmembrane region" description="Helical" evidence="3">
    <location>
        <begin position="12"/>
        <end position="28"/>
    </location>
</feature>
<dbReference type="InterPro" id="IPR027417">
    <property type="entry name" value="P-loop_NTPase"/>
</dbReference>
<protein>
    <submittedName>
        <fullName evidence="5">ABC transporter ATP-binding protein/permease</fullName>
    </submittedName>
</protein>
<dbReference type="SUPFAM" id="SSF52540">
    <property type="entry name" value="P-loop containing nucleoside triphosphate hydrolases"/>
    <property type="match status" value="1"/>
</dbReference>
<dbReference type="RefSeq" id="WP_279296414.1">
    <property type="nucleotide sequence ID" value="NZ_JAOTIF010000003.1"/>
</dbReference>
<dbReference type="EMBL" id="JAOTIF010000003">
    <property type="protein sequence ID" value="MCU7548970.1"/>
    <property type="molecule type" value="Genomic_DNA"/>
</dbReference>
<evidence type="ECO:0000313" key="5">
    <source>
        <dbReference type="EMBL" id="MCU7548970.1"/>
    </source>
</evidence>
<reference evidence="5" key="1">
    <citation type="submission" date="2022-09" db="EMBL/GenBank/DDBJ databases">
        <authorList>
            <person name="Yuan C."/>
            <person name="Ke Z."/>
        </authorList>
    </citation>
    <scope>NUCLEOTIDE SEQUENCE</scope>
    <source>
        <strain evidence="5">LB-8</strain>
    </source>
</reference>
<dbReference type="GO" id="GO:0016887">
    <property type="term" value="F:ATP hydrolysis activity"/>
    <property type="evidence" value="ECO:0007669"/>
    <property type="project" value="InterPro"/>
</dbReference>
<evidence type="ECO:0000256" key="2">
    <source>
        <dbReference type="ARBA" id="ARBA00022840"/>
    </source>
</evidence>
<keyword evidence="3" id="KW-0812">Transmembrane</keyword>
<dbReference type="PANTHER" id="PTHR24221">
    <property type="entry name" value="ATP-BINDING CASSETTE SUB-FAMILY B"/>
    <property type="match status" value="1"/>
</dbReference>
<keyword evidence="2 5" id="KW-0067">ATP-binding</keyword>
<keyword evidence="6" id="KW-1185">Reference proteome</keyword>
<evidence type="ECO:0000259" key="4">
    <source>
        <dbReference type="PROSITE" id="PS50893"/>
    </source>
</evidence>
<dbReference type="Pfam" id="PF00005">
    <property type="entry name" value="ABC_tran"/>
    <property type="match status" value="1"/>
</dbReference>